<evidence type="ECO:0000313" key="7">
    <source>
        <dbReference type="Proteomes" id="UP001431783"/>
    </source>
</evidence>
<dbReference type="GO" id="GO:0031683">
    <property type="term" value="F:G-protein beta/gamma-subunit complex binding"/>
    <property type="evidence" value="ECO:0007669"/>
    <property type="project" value="InterPro"/>
</dbReference>
<gene>
    <name evidence="6" type="ORF">WA026_019415</name>
</gene>
<dbReference type="EMBL" id="JARQZJ010000043">
    <property type="protein sequence ID" value="KAK9877735.1"/>
    <property type="molecule type" value="Genomic_DNA"/>
</dbReference>
<dbReference type="GO" id="GO:0003924">
    <property type="term" value="F:GTPase activity"/>
    <property type="evidence" value="ECO:0007669"/>
    <property type="project" value="InterPro"/>
</dbReference>
<dbReference type="InterPro" id="IPR011025">
    <property type="entry name" value="GproteinA_insert"/>
</dbReference>
<evidence type="ECO:0000313" key="6">
    <source>
        <dbReference type="EMBL" id="KAK9877735.1"/>
    </source>
</evidence>
<dbReference type="PROSITE" id="PS51882">
    <property type="entry name" value="G_ALPHA"/>
    <property type="match status" value="1"/>
</dbReference>
<dbReference type="InterPro" id="IPR001019">
    <property type="entry name" value="Gprotein_alpha_su"/>
</dbReference>
<keyword evidence="7" id="KW-1185">Reference proteome</keyword>
<evidence type="ECO:0000256" key="5">
    <source>
        <dbReference type="PIRSR" id="PIRSR601019-2"/>
    </source>
</evidence>
<dbReference type="GO" id="GO:0031752">
    <property type="term" value="F:D5 dopamine receptor binding"/>
    <property type="evidence" value="ECO:0007669"/>
    <property type="project" value="TreeGrafter"/>
</dbReference>
<dbReference type="AlphaFoldDB" id="A0AAW1U5F8"/>
<keyword evidence="2" id="KW-0547">Nucleotide-binding</keyword>
<dbReference type="GO" id="GO:0007266">
    <property type="term" value="P:Rho protein signal transduction"/>
    <property type="evidence" value="ECO:0007669"/>
    <property type="project" value="TreeGrafter"/>
</dbReference>
<dbReference type="FunFam" id="3.40.50.300:FF:000692">
    <property type="entry name" value="Guanine nucleotide-binding protein subunit alpha"/>
    <property type="match status" value="1"/>
</dbReference>
<proteinExistence type="predicted"/>
<evidence type="ECO:0000256" key="2">
    <source>
        <dbReference type="ARBA" id="ARBA00022741"/>
    </source>
</evidence>
<comment type="caution">
    <text evidence="6">The sequence shown here is derived from an EMBL/GenBank/DDBJ whole genome shotgun (WGS) entry which is preliminary data.</text>
</comment>
<dbReference type="GO" id="GO:0007188">
    <property type="term" value="P:adenylate cyclase-modulating G protein-coupled receptor signaling pathway"/>
    <property type="evidence" value="ECO:0007669"/>
    <property type="project" value="TreeGrafter"/>
</dbReference>
<dbReference type="GO" id="GO:0005737">
    <property type="term" value="C:cytoplasm"/>
    <property type="evidence" value="ECO:0007669"/>
    <property type="project" value="TreeGrafter"/>
</dbReference>
<dbReference type="Gene3D" id="3.40.50.300">
    <property type="entry name" value="P-loop containing nucleotide triphosphate hydrolases"/>
    <property type="match status" value="1"/>
</dbReference>
<dbReference type="Pfam" id="PF00503">
    <property type="entry name" value="G-alpha"/>
    <property type="match status" value="1"/>
</dbReference>
<sequence length="193" mass="22013">MVIFMNEETDEEIRSRNIEEVTNIIKGSGKRKAPGPDGIPSIAVTELPPNAKKKLENIINGALKLKHIPKKWKEADAIAIPSLEKREISRQVELLLLGAGESGKSRFLKQMRIIHGIKFDDYVKEYRKVIYQNVAKEMQVLVDARDKLDIPWGDPSNASAGKELLQFNNVMHLDTRLFLHYTPVLSKLWSERL</sequence>
<dbReference type="GO" id="GO:0005525">
    <property type="term" value="F:GTP binding"/>
    <property type="evidence" value="ECO:0007669"/>
    <property type="project" value="UniProtKB-KW"/>
</dbReference>
<keyword evidence="3" id="KW-0342">GTP-binding</keyword>
<dbReference type="PANTHER" id="PTHR10218:SF360">
    <property type="entry name" value="GUANINE NUCLEOTIDE-BINDING PROTEIN SUBUNIT ALPHA HOMOLOG"/>
    <property type="match status" value="1"/>
</dbReference>
<evidence type="ECO:0000256" key="1">
    <source>
        <dbReference type="ARBA" id="ARBA00022723"/>
    </source>
</evidence>
<organism evidence="6 7">
    <name type="scientific">Henosepilachna vigintioctopunctata</name>
    <dbReference type="NCBI Taxonomy" id="420089"/>
    <lineage>
        <taxon>Eukaryota</taxon>
        <taxon>Metazoa</taxon>
        <taxon>Ecdysozoa</taxon>
        <taxon>Arthropoda</taxon>
        <taxon>Hexapoda</taxon>
        <taxon>Insecta</taxon>
        <taxon>Pterygota</taxon>
        <taxon>Neoptera</taxon>
        <taxon>Endopterygota</taxon>
        <taxon>Coleoptera</taxon>
        <taxon>Polyphaga</taxon>
        <taxon>Cucujiformia</taxon>
        <taxon>Coccinelloidea</taxon>
        <taxon>Coccinellidae</taxon>
        <taxon>Epilachninae</taxon>
        <taxon>Epilachnini</taxon>
        <taxon>Henosepilachna</taxon>
    </lineage>
</organism>
<dbReference type="PANTHER" id="PTHR10218">
    <property type="entry name" value="GTP-BINDING PROTEIN ALPHA SUBUNIT"/>
    <property type="match status" value="1"/>
</dbReference>
<keyword evidence="5" id="KW-0460">Magnesium</keyword>
<keyword evidence="1 5" id="KW-0479">Metal-binding</keyword>
<dbReference type="Gene3D" id="1.10.400.10">
    <property type="entry name" value="GI Alpha 1, domain 2-like"/>
    <property type="match status" value="1"/>
</dbReference>
<feature type="binding site" evidence="5">
    <location>
        <position position="105"/>
    </location>
    <ligand>
        <name>Mg(2+)</name>
        <dbReference type="ChEBI" id="CHEBI:18420"/>
    </ligand>
</feature>
<dbReference type="GO" id="GO:0005834">
    <property type="term" value="C:heterotrimeric G-protein complex"/>
    <property type="evidence" value="ECO:0007669"/>
    <property type="project" value="TreeGrafter"/>
</dbReference>
<dbReference type="GO" id="GO:0031526">
    <property type="term" value="C:brush border membrane"/>
    <property type="evidence" value="ECO:0007669"/>
    <property type="project" value="TreeGrafter"/>
</dbReference>
<evidence type="ECO:0000256" key="4">
    <source>
        <dbReference type="ARBA" id="ARBA00023224"/>
    </source>
</evidence>
<keyword evidence="4" id="KW-0807">Transducer</keyword>
<name>A0AAW1U5F8_9CUCU</name>
<dbReference type="Proteomes" id="UP001431783">
    <property type="component" value="Unassembled WGS sequence"/>
</dbReference>
<reference evidence="6 7" key="1">
    <citation type="submission" date="2023-03" db="EMBL/GenBank/DDBJ databases">
        <title>Genome insight into feeding habits of ladybird beetles.</title>
        <authorList>
            <person name="Li H.-S."/>
            <person name="Huang Y.-H."/>
            <person name="Pang H."/>
        </authorList>
    </citation>
    <scope>NUCLEOTIDE SEQUENCE [LARGE SCALE GENOMIC DNA]</scope>
    <source>
        <strain evidence="6">SYSU_2023b</strain>
        <tissue evidence="6">Whole body</tissue>
    </source>
</reference>
<accession>A0AAW1U5F8</accession>
<dbReference type="SUPFAM" id="SSF47895">
    <property type="entry name" value="Transducin (alpha subunit), insertion domain"/>
    <property type="match status" value="1"/>
</dbReference>
<dbReference type="InterPro" id="IPR027417">
    <property type="entry name" value="P-loop_NTPase"/>
</dbReference>
<evidence type="ECO:0000256" key="3">
    <source>
        <dbReference type="ARBA" id="ARBA00023134"/>
    </source>
</evidence>
<dbReference type="GO" id="GO:0046872">
    <property type="term" value="F:metal ion binding"/>
    <property type="evidence" value="ECO:0007669"/>
    <property type="project" value="UniProtKB-KW"/>
</dbReference>
<protein>
    <submittedName>
        <fullName evidence="6">Uncharacterized protein</fullName>
    </submittedName>
</protein>